<evidence type="ECO:0000313" key="1">
    <source>
        <dbReference type="EMBL" id="KAF7306885.1"/>
    </source>
</evidence>
<dbReference type="InterPro" id="IPR003448">
    <property type="entry name" value="Mopterin_biosynth_MoaE"/>
</dbReference>
<evidence type="ECO:0000313" key="2">
    <source>
        <dbReference type="Proteomes" id="UP000636479"/>
    </source>
</evidence>
<dbReference type="GeneID" id="59344128"/>
<dbReference type="AlphaFoldDB" id="A0A8H6SXE7"/>
<dbReference type="SUPFAM" id="SSF54690">
    <property type="entry name" value="Molybdopterin synthase subunit MoaE"/>
    <property type="match status" value="1"/>
</dbReference>
<dbReference type="GO" id="GO:0006777">
    <property type="term" value="P:Mo-molybdopterin cofactor biosynthetic process"/>
    <property type="evidence" value="ECO:0007669"/>
    <property type="project" value="InterPro"/>
</dbReference>
<dbReference type="EMBL" id="JACAZF010000004">
    <property type="protein sequence ID" value="KAF7306885.1"/>
    <property type="molecule type" value="Genomic_DNA"/>
</dbReference>
<dbReference type="Gene3D" id="3.90.1170.40">
    <property type="entry name" value="Molybdopterin biosynthesis MoaE subunit"/>
    <property type="match status" value="1"/>
</dbReference>
<sequence>MDSAASFEARLDLPLGYCELSYSLDPQSVIASVGNDGANGAIAVFIGLTRKDNLDGKIVARLEYQAYTKLAIKTMANVIQEVYSATFPSDSSAPIAKFAVHHRLGVVPVGEASIVIAVSAPHRKEAFAACESVLEEVKAKCQIWKREFYENEADDRAEWKANR</sequence>
<keyword evidence="2" id="KW-1185">Reference proteome</keyword>
<dbReference type="InterPro" id="IPR036563">
    <property type="entry name" value="MoaE_sf"/>
</dbReference>
<protein>
    <submittedName>
        <fullName evidence="1">Molybdenum cofactor synthesis 2</fullName>
    </submittedName>
</protein>
<proteinExistence type="predicted"/>
<dbReference type="PANTHER" id="PTHR23404">
    <property type="entry name" value="MOLYBDOPTERIN SYNTHASE RELATED"/>
    <property type="match status" value="1"/>
</dbReference>
<gene>
    <name evidence="1" type="ORF">MIND_00480900</name>
</gene>
<dbReference type="Proteomes" id="UP000636479">
    <property type="component" value="Unassembled WGS sequence"/>
</dbReference>
<comment type="caution">
    <text evidence="1">The sequence shown here is derived from an EMBL/GenBank/DDBJ whole genome shotgun (WGS) entry which is preliminary data.</text>
</comment>
<dbReference type="Pfam" id="PF02391">
    <property type="entry name" value="MoaE"/>
    <property type="match status" value="1"/>
</dbReference>
<dbReference type="CDD" id="cd00756">
    <property type="entry name" value="MoaE"/>
    <property type="match status" value="1"/>
</dbReference>
<name>A0A8H6SXE7_9AGAR</name>
<organism evidence="1 2">
    <name type="scientific">Mycena indigotica</name>
    <dbReference type="NCBI Taxonomy" id="2126181"/>
    <lineage>
        <taxon>Eukaryota</taxon>
        <taxon>Fungi</taxon>
        <taxon>Dikarya</taxon>
        <taxon>Basidiomycota</taxon>
        <taxon>Agaricomycotina</taxon>
        <taxon>Agaricomycetes</taxon>
        <taxon>Agaricomycetidae</taxon>
        <taxon>Agaricales</taxon>
        <taxon>Marasmiineae</taxon>
        <taxon>Mycenaceae</taxon>
        <taxon>Mycena</taxon>
    </lineage>
</organism>
<dbReference type="RefSeq" id="XP_037221904.1">
    <property type="nucleotide sequence ID" value="XM_037361612.1"/>
</dbReference>
<accession>A0A8H6SXE7</accession>
<dbReference type="OrthoDB" id="5531344at2759"/>
<reference evidence="1" key="1">
    <citation type="submission" date="2020-05" db="EMBL/GenBank/DDBJ databases">
        <title>Mycena genomes resolve the evolution of fungal bioluminescence.</title>
        <authorList>
            <person name="Tsai I.J."/>
        </authorList>
    </citation>
    <scope>NUCLEOTIDE SEQUENCE</scope>
    <source>
        <strain evidence="1">171206Taipei</strain>
    </source>
</reference>